<reference evidence="3 4" key="1">
    <citation type="submission" date="2018-03" db="EMBL/GenBank/DDBJ databases">
        <title>Genomic Encyclopedia of Type Strains, Phase III (KMG-III): the genomes of soil and plant-associated and newly described type strains.</title>
        <authorList>
            <person name="Whitman W."/>
        </authorList>
    </citation>
    <scope>NUCLEOTIDE SEQUENCE [LARGE SCALE GENOMIC DNA]</scope>
    <source>
        <strain evidence="3 4">CGMCC 4.7125</strain>
    </source>
</reference>
<organism evidence="3 4">
    <name type="scientific">Prauserella shujinwangii</name>
    <dbReference type="NCBI Taxonomy" id="1453103"/>
    <lineage>
        <taxon>Bacteria</taxon>
        <taxon>Bacillati</taxon>
        <taxon>Actinomycetota</taxon>
        <taxon>Actinomycetes</taxon>
        <taxon>Pseudonocardiales</taxon>
        <taxon>Pseudonocardiaceae</taxon>
        <taxon>Prauserella</taxon>
    </lineage>
</organism>
<keyword evidence="4" id="KW-1185">Reference proteome</keyword>
<feature type="domain" description="Chitin-binding type-4" evidence="2">
    <location>
        <begin position="32"/>
        <end position="221"/>
    </location>
</feature>
<dbReference type="Gene3D" id="2.70.50.50">
    <property type="entry name" value="chitin-binding protein cbp21"/>
    <property type="match status" value="1"/>
</dbReference>
<dbReference type="Pfam" id="PF03067">
    <property type="entry name" value="LPMO_10"/>
    <property type="match status" value="1"/>
</dbReference>
<dbReference type="InterPro" id="IPR004302">
    <property type="entry name" value="Cellulose/chitin-bd_N"/>
</dbReference>
<dbReference type="CDD" id="cd21177">
    <property type="entry name" value="LPMO_AA10"/>
    <property type="match status" value="1"/>
</dbReference>
<dbReference type="Proteomes" id="UP000238362">
    <property type="component" value="Unassembled WGS sequence"/>
</dbReference>
<proteinExistence type="predicted"/>
<dbReference type="AlphaFoldDB" id="A0A2T0M424"/>
<dbReference type="InterPro" id="IPR051024">
    <property type="entry name" value="GlcNAc_Chitin_IntDeg"/>
</dbReference>
<dbReference type="EMBL" id="PVNH01000001">
    <property type="protein sequence ID" value="PRX51493.1"/>
    <property type="molecule type" value="Genomic_DNA"/>
</dbReference>
<dbReference type="RefSeq" id="WP_245900408.1">
    <property type="nucleotide sequence ID" value="NZ_PVNH01000001.1"/>
</dbReference>
<dbReference type="SUPFAM" id="SSF81296">
    <property type="entry name" value="E set domains"/>
    <property type="match status" value="1"/>
</dbReference>
<sequence length="224" mass="24303">MKTRDKAALFGTAGAVLLLFSTILGTGVAQAHGGMTYPATRTYACYVNGLEGGQGGDLAPTNPACAEAVRRGGKTALWNWFGNLISDAGGRHRQIIPDGKLCGPTPTFDAYNMARTDWPATELRSGATVTLRYNAWAAHPGTWQQYVTRNGWNPAQPLRWSDLEPVPFNTVTNPPINGSGPHGAEYTWTAQLPSGKSGRHVIYSIWQRSDSPEAFYNCSDVIFR</sequence>
<dbReference type="PANTHER" id="PTHR34823:SF1">
    <property type="entry name" value="CHITIN-BINDING TYPE-4 DOMAIN-CONTAINING PROTEIN"/>
    <property type="match status" value="1"/>
</dbReference>
<evidence type="ECO:0000313" key="3">
    <source>
        <dbReference type="EMBL" id="PRX51493.1"/>
    </source>
</evidence>
<protein>
    <submittedName>
        <fullName evidence="3">Chitin-binding protein</fullName>
    </submittedName>
</protein>
<gene>
    <name evidence="3" type="ORF">B0I33_101647</name>
</gene>
<evidence type="ECO:0000256" key="1">
    <source>
        <dbReference type="ARBA" id="ARBA00022729"/>
    </source>
</evidence>
<accession>A0A2T0M424</accession>
<dbReference type="PANTHER" id="PTHR34823">
    <property type="entry name" value="GLCNAC-BINDING PROTEIN A"/>
    <property type="match status" value="1"/>
</dbReference>
<evidence type="ECO:0000313" key="4">
    <source>
        <dbReference type="Proteomes" id="UP000238362"/>
    </source>
</evidence>
<dbReference type="InterPro" id="IPR014756">
    <property type="entry name" value="Ig_E-set"/>
</dbReference>
<comment type="caution">
    <text evidence="3">The sequence shown here is derived from an EMBL/GenBank/DDBJ whole genome shotgun (WGS) entry which is preliminary data.</text>
</comment>
<keyword evidence="1" id="KW-0732">Signal</keyword>
<evidence type="ECO:0000259" key="2">
    <source>
        <dbReference type="Pfam" id="PF03067"/>
    </source>
</evidence>
<name>A0A2T0M424_9PSEU</name>